<dbReference type="InterPro" id="IPR050360">
    <property type="entry name" value="MFS_Sugar_Transporters"/>
</dbReference>
<dbReference type="InterPro" id="IPR005829">
    <property type="entry name" value="Sugar_transporter_CS"/>
</dbReference>
<keyword evidence="6 8" id="KW-0472">Membrane</keyword>
<evidence type="ECO:0000313" key="10">
    <source>
        <dbReference type="EMBL" id="KAJ8473816.1"/>
    </source>
</evidence>
<feature type="domain" description="Major facilitator superfamily (MFS) profile" evidence="9">
    <location>
        <begin position="1"/>
        <end position="304"/>
    </location>
</feature>
<dbReference type="InterPro" id="IPR036259">
    <property type="entry name" value="MFS_trans_sf"/>
</dbReference>
<dbReference type="Proteomes" id="UP001215151">
    <property type="component" value="Unassembled WGS sequence"/>
</dbReference>
<dbReference type="AlphaFoldDB" id="A0AAD7XBJ8"/>
<comment type="similarity">
    <text evidence="2">Belongs to the major facilitator superfamily. Sugar transporter (TC 2.A.1.1) family.</text>
</comment>
<dbReference type="PROSITE" id="PS00217">
    <property type="entry name" value="SUGAR_TRANSPORT_2"/>
    <property type="match status" value="1"/>
</dbReference>
<dbReference type="GO" id="GO:0016020">
    <property type="term" value="C:membrane"/>
    <property type="evidence" value="ECO:0007669"/>
    <property type="project" value="UniProtKB-SubCell"/>
</dbReference>
<proteinExistence type="inferred from homology"/>
<dbReference type="Pfam" id="PF00083">
    <property type="entry name" value="Sugar_tr"/>
    <property type="match status" value="2"/>
</dbReference>
<protein>
    <recommendedName>
        <fullName evidence="9">Major facilitator superfamily (MFS) profile domain-containing protein</fullName>
    </recommendedName>
</protein>
<evidence type="ECO:0000256" key="4">
    <source>
        <dbReference type="ARBA" id="ARBA00022692"/>
    </source>
</evidence>
<feature type="transmembrane region" description="Helical" evidence="8">
    <location>
        <begin position="112"/>
        <end position="131"/>
    </location>
</feature>
<sequence length="304" mass="33230">MHAPAFKQRISGVAMVAFSAFGGILLGYDTGTISGILQMKSWLRVFGKPIDTPATQVLEAEHFVLPTAMESVVVSMLFVGTFFGALVAAPIADTLCKPERLPPARRSLRSSWGAFFAGVGVGLVSTLIPMYQSECAPKWIRGAVISCYQWAVTIGIVLASVTNNATKDRPSDSAWQIPICMQFIWAVVLFLGMLWLPESPRWLVGKGRLGAAAKSLSRLIGQPKDHSRIQDELDEIRIASTNDRILGQHAYKDCFRSSPNKAALRTLTSTLVLVLQQLTGIVFVFSWIGPRGLQEFESSRGSEE</sequence>
<evidence type="ECO:0000256" key="8">
    <source>
        <dbReference type="SAM" id="Phobius"/>
    </source>
</evidence>
<dbReference type="EMBL" id="JAPEVG010000209">
    <property type="protein sequence ID" value="KAJ8473816.1"/>
    <property type="molecule type" value="Genomic_DNA"/>
</dbReference>
<feature type="transmembrane region" description="Helical" evidence="8">
    <location>
        <begin position="174"/>
        <end position="196"/>
    </location>
</feature>
<evidence type="ECO:0000256" key="2">
    <source>
        <dbReference type="ARBA" id="ARBA00010992"/>
    </source>
</evidence>
<dbReference type="PANTHER" id="PTHR48022:SF17">
    <property type="entry name" value="HEXOSE TRANSPORTER"/>
    <property type="match status" value="1"/>
</dbReference>
<dbReference type="PROSITE" id="PS50850">
    <property type="entry name" value="MFS"/>
    <property type="match status" value="1"/>
</dbReference>
<evidence type="ECO:0000256" key="1">
    <source>
        <dbReference type="ARBA" id="ARBA00004141"/>
    </source>
</evidence>
<keyword evidence="4 8" id="KW-0812">Transmembrane</keyword>
<dbReference type="InterPro" id="IPR003663">
    <property type="entry name" value="Sugar/inositol_transpt"/>
</dbReference>
<evidence type="ECO:0000313" key="11">
    <source>
        <dbReference type="Proteomes" id="UP001215151"/>
    </source>
</evidence>
<reference evidence="10" key="1">
    <citation type="submission" date="2022-11" db="EMBL/GenBank/DDBJ databases">
        <title>Genome Sequence of Cubamyces cubensis.</title>
        <authorList>
            <person name="Buettner E."/>
        </authorList>
    </citation>
    <scope>NUCLEOTIDE SEQUENCE</scope>
    <source>
        <strain evidence="10">MPL-01</strain>
    </source>
</reference>
<dbReference type="GO" id="GO:0005351">
    <property type="term" value="F:carbohydrate:proton symporter activity"/>
    <property type="evidence" value="ECO:0007669"/>
    <property type="project" value="TreeGrafter"/>
</dbReference>
<dbReference type="PRINTS" id="PR00171">
    <property type="entry name" value="SUGRTRNSPORT"/>
</dbReference>
<evidence type="ECO:0000256" key="5">
    <source>
        <dbReference type="ARBA" id="ARBA00022989"/>
    </source>
</evidence>
<evidence type="ECO:0000256" key="6">
    <source>
        <dbReference type="ARBA" id="ARBA00023136"/>
    </source>
</evidence>
<comment type="subcellular location">
    <subcellularLocation>
        <location evidence="1">Membrane</location>
        <topology evidence="1">Multi-pass membrane protein</topology>
    </subcellularLocation>
</comment>
<evidence type="ECO:0000259" key="9">
    <source>
        <dbReference type="PROSITE" id="PS50850"/>
    </source>
</evidence>
<dbReference type="SUPFAM" id="SSF103473">
    <property type="entry name" value="MFS general substrate transporter"/>
    <property type="match status" value="1"/>
</dbReference>
<accession>A0AAD7XBJ8</accession>
<dbReference type="InterPro" id="IPR020846">
    <property type="entry name" value="MFS_dom"/>
</dbReference>
<evidence type="ECO:0000256" key="3">
    <source>
        <dbReference type="ARBA" id="ARBA00022448"/>
    </source>
</evidence>
<feature type="transmembrane region" description="Helical" evidence="8">
    <location>
        <begin position="72"/>
        <end position="92"/>
    </location>
</feature>
<feature type="transmembrane region" description="Helical" evidence="8">
    <location>
        <begin position="143"/>
        <end position="162"/>
    </location>
</feature>
<feature type="transmembrane region" description="Helical" evidence="8">
    <location>
        <begin position="266"/>
        <end position="288"/>
    </location>
</feature>
<comment type="catalytic activity">
    <reaction evidence="7">
        <text>myo-inositol(out) + H(+)(out) = myo-inositol(in) + H(+)(in)</text>
        <dbReference type="Rhea" id="RHEA:60364"/>
        <dbReference type="ChEBI" id="CHEBI:15378"/>
        <dbReference type="ChEBI" id="CHEBI:17268"/>
    </reaction>
</comment>
<feature type="transmembrane region" description="Helical" evidence="8">
    <location>
        <begin position="12"/>
        <end position="37"/>
    </location>
</feature>
<dbReference type="Gene3D" id="1.20.1250.20">
    <property type="entry name" value="MFS general substrate transporter like domains"/>
    <property type="match status" value="2"/>
</dbReference>
<organism evidence="10 11">
    <name type="scientific">Trametes cubensis</name>
    <dbReference type="NCBI Taxonomy" id="1111947"/>
    <lineage>
        <taxon>Eukaryota</taxon>
        <taxon>Fungi</taxon>
        <taxon>Dikarya</taxon>
        <taxon>Basidiomycota</taxon>
        <taxon>Agaricomycotina</taxon>
        <taxon>Agaricomycetes</taxon>
        <taxon>Polyporales</taxon>
        <taxon>Polyporaceae</taxon>
        <taxon>Trametes</taxon>
    </lineage>
</organism>
<keyword evidence="3" id="KW-0813">Transport</keyword>
<evidence type="ECO:0000256" key="7">
    <source>
        <dbReference type="ARBA" id="ARBA00049119"/>
    </source>
</evidence>
<name>A0AAD7XBJ8_9APHY</name>
<keyword evidence="11" id="KW-1185">Reference proteome</keyword>
<comment type="caution">
    <text evidence="10">The sequence shown here is derived from an EMBL/GenBank/DDBJ whole genome shotgun (WGS) entry which is preliminary data.</text>
</comment>
<dbReference type="PANTHER" id="PTHR48022">
    <property type="entry name" value="PLASTIDIC GLUCOSE TRANSPORTER 4"/>
    <property type="match status" value="1"/>
</dbReference>
<keyword evidence="5 8" id="KW-1133">Transmembrane helix</keyword>
<dbReference type="InterPro" id="IPR005828">
    <property type="entry name" value="MFS_sugar_transport-like"/>
</dbReference>
<gene>
    <name evidence="10" type="ORF">ONZ51_g7639</name>
</gene>